<dbReference type="Proteomes" id="UP001370348">
    <property type="component" value="Chromosome"/>
</dbReference>
<dbReference type="EMBL" id="CP089984">
    <property type="protein sequence ID" value="WXB14115.1"/>
    <property type="molecule type" value="Genomic_DNA"/>
</dbReference>
<evidence type="ECO:0000313" key="1">
    <source>
        <dbReference type="EMBL" id="WXB14115.1"/>
    </source>
</evidence>
<dbReference type="RefSeq" id="WP_394823733.1">
    <property type="nucleotide sequence ID" value="NZ_CP089984.1"/>
</dbReference>
<organism evidence="1 2">
    <name type="scientific">Pendulispora albinea</name>
    <dbReference type="NCBI Taxonomy" id="2741071"/>
    <lineage>
        <taxon>Bacteria</taxon>
        <taxon>Pseudomonadati</taxon>
        <taxon>Myxococcota</taxon>
        <taxon>Myxococcia</taxon>
        <taxon>Myxococcales</taxon>
        <taxon>Sorangiineae</taxon>
        <taxon>Pendulisporaceae</taxon>
        <taxon>Pendulispora</taxon>
    </lineage>
</organism>
<evidence type="ECO:0000313" key="2">
    <source>
        <dbReference type="Proteomes" id="UP001370348"/>
    </source>
</evidence>
<keyword evidence="2" id="KW-1185">Reference proteome</keyword>
<reference evidence="1 2" key="1">
    <citation type="submission" date="2021-12" db="EMBL/GenBank/DDBJ databases">
        <title>Discovery of the Pendulisporaceae a myxobacterial family with distinct sporulation behavior and unique specialized metabolism.</title>
        <authorList>
            <person name="Garcia R."/>
            <person name="Popoff A."/>
            <person name="Bader C.D."/>
            <person name="Loehr J."/>
            <person name="Walesch S."/>
            <person name="Walt C."/>
            <person name="Boldt J."/>
            <person name="Bunk B."/>
            <person name="Haeckl F.J.F.P.J."/>
            <person name="Gunesch A.P."/>
            <person name="Birkelbach J."/>
            <person name="Nuebel U."/>
            <person name="Pietschmann T."/>
            <person name="Bach T."/>
            <person name="Mueller R."/>
        </authorList>
    </citation>
    <scope>NUCLEOTIDE SEQUENCE [LARGE SCALE GENOMIC DNA]</scope>
    <source>
        <strain evidence="1 2">MSr11954</strain>
    </source>
</reference>
<evidence type="ECO:0008006" key="3">
    <source>
        <dbReference type="Google" id="ProtNLM"/>
    </source>
</evidence>
<gene>
    <name evidence="1" type="ORF">LZC94_40580</name>
</gene>
<accession>A0ABZ2LYA1</accession>
<sequence>MRMRRQFLSLGSSIAPFSSRALLALLCLPLLLVGDIGCSSSDSNPSPGSPGALDGVWDITSNVRGGPAQMTISGGVLTGFMADRREGGPYEGLANCTATKYRTEFSGTVSGNGVTGSRTNITELSGSGCGSSPPAKAVTKTFTGVRALTAPNWDGEWKVSGEGEEWTAKVNGVNATATSKPNSKRRGEDSVQIVLAGDDLTISSSDDALTLVARRRR</sequence>
<name>A0ABZ2LYA1_9BACT</name>
<proteinExistence type="predicted"/>
<protein>
    <recommendedName>
        <fullName evidence="3">Lipocalin-like domain-containing protein</fullName>
    </recommendedName>
</protein>